<comment type="caution">
    <text evidence="1">The sequence shown here is derived from an EMBL/GenBank/DDBJ whole genome shotgun (WGS) entry which is preliminary data.</text>
</comment>
<organism evidence="1 2">
    <name type="scientific">Melia azedarach</name>
    <name type="common">Chinaberry tree</name>
    <dbReference type="NCBI Taxonomy" id="155640"/>
    <lineage>
        <taxon>Eukaryota</taxon>
        <taxon>Viridiplantae</taxon>
        <taxon>Streptophyta</taxon>
        <taxon>Embryophyta</taxon>
        <taxon>Tracheophyta</taxon>
        <taxon>Spermatophyta</taxon>
        <taxon>Magnoliopsida</taxon>
        <taxon>eudicotyledons</taxon>
        <taxon>Gunneridae</taxon>
        <taxon>Pentapetalae</taxon>
        <taxon>rosids</taxon>
        <taxon>malvids</taxon>
        <taxon>Sapindales</taxon>
        <taxon>Meliaceae</taxon>
        <taxon>Melia</taxon>
    </lineage>
</organism>
<dbReference type="EMBL" id="CM051394">
    <property type="protein sequence ID" value="KAJ4727780.1"/>
    <property type="molecule type" value="Genomic_DNA"/>
</dbReference>
<protein>
    <submittedName>
        <fullName evidence="1">Lipase</fullName>
    </submittedName>
</protein>
<proteinExistence type="predicted"/>
<accession>A0ACC1YVE0</accession>
<sequence length="636" mass="70874">MGTSYTDVQNGNWVLKILHVSSLWRDREEMKQSQELEKEEEVMVNGQVNNNHDDDDEEEECEVCRIDDDDDDDEGALEFDRDSFSRLLRRVSLTEAKLYAQMSYLGNLAYCIPKIKPGNLLKYHGLCFVTSSLEKKELAMKAEKKHMSAEKPGADGKTEDEAEGKEQKNNGRRISASSAYHIAASAASYLHSHTRSILPFKSLKAECGQDSPEQGSGTVDSINIMDSDVASFMATTDSVTAVVAAKEEVKQAVADDLKSTRLSPCEWFICDDDHSGTRFFVIQGSESLASWQANLLFEPVQFEGLDVLVHRGIYEAAKGIYEQMLPEVRAHLKSYGKHAAFRFTGHSLGGSLSLLVNLMLLVRGEVPAASLLPVITFGAPSIMCGGDSLLCKLGLPRSHVQSITMHRDIVPRAFSCNYPNHVAELLKAVNGNFRNHPCLNNQKLLYAPMGELLILQPDEKFSPHHPLLPSGSGLYFLDCPLLDKDDAEKQLRMAKMVFLNSPHPLEILSDRSAYGSEGTIQRDHDMNSYLRSVRGVIRQELNRIRKARREHRRKLWGPLVLPRGMSAGIIVGRPVASSNSVMGLDQFNFSGIIHTGKESLKRFSRLVASQHMRLLVVLLFPARLLLLGAYSVISFN</sequence>
<reference evidence="1 2" key="1">
    <citation type="journal article" date="2023" name="Science">
        <title>Complex scaffold remodeling in plant triterpene biosynthesis.</title>
        <authorList>
            <person name="De La Pena R."/>
            <person name="Hodgson H."/>
            <person name="Liu J.C."/>
            <person name="Stephenson M.J."/>
            <person name="Martin A.C."/>
            <person name="Owen C."/>
            <person name="Harkess A."/>
            <person name="Leebens-Mack J."/>
            <person name="Jimenez L.E."/>
            <person name="Osbourn A."/>
            <person name="Sattely E.S."/>
        </authorList>
    </citation>
    <scope>NUCLEOTIDE SEQUENCE [LARGE SCALE GENOMIC DNA]</scope>
    <source>
        <strain evidence="2">cv. JPN11</strain>
        <tissue evidence="1">Leaf</tissue>
    </source>
</reference>
<dbReference type="Proteomes" id="UP001164539">
    <property type="component" value="Chromosome 1"/>
</dbReference>
<evidence type="ECO:0000313" key="2">
    <source>
        <dbReference type="Proteomes" id="UP001164539"/>
    </source>
</evidence>
<evidence type="ECO:0000313" key="1">
    <source>
        <dbReference type="EMBL" id="KAJ4727780.1"/>
    </source>
</evidence>
<keyword evidence="2" id="KW-1185">Reference proteome</keyword>
<gene>
    <name evidence="1" type="ORF">OWV82_000823</name>
</gene>
<name>A0ACC1YVE0_MELAZ</name>